<feature type="compositionally biased region" description="Low complexity" evidence="1">
    <location>
        <begin position="80"/>
        <end position="93"/>
    </location>
</feature>
<dbReference type="STRING" id="1122192.SAMN02745673_02606"/>
<keyword evidence="3" id="KW-1185">Reference proteome</keyword>
<reference evidence="2 3" key="1">
    <citation type="submission" date="2017-02" db="EMBL/GenBank/DDBJ databases">
        <authorList>
            <person name="Peterson S.W."/>
        </authorList>
    </citation>
    <scope>NUCLEOTIDE SEQUENCE [LARGE SCALE GENOMIC DNA]</scope>
    <source>
        <strain evidence="2 3">DSM 45154</strain>
    </source>
</reference>
<dbReference type="AlphaFoldDB" id="A0A1T4R9A8"/>
<accession>A0A1T4R9A8</accession>
<feature type="region of interest" description="Disordered" evidence="1">
    <location>
        <begin position="61"/>
        <end position="93"/>
    </location>
</feature>
<proteinExistence type="predicted"/>
<sequence length="147" mass="16036">MTVDEARKVLEGEVAAVAASSGVFSDSRDREVAERLAAESGSARPEWHEFRRPRQLTVTGYKRQFTEPFQRDRPADNVLSRPSARPRPVAAARGGSGCGVFLLMSTGIDLALTEVATHLPIRLPSDGQVPEGTRIGRIGRTRGRRAK</sequence>
<evidence type="ECO:0000256" key="1">
    <source>
        <dbReference type="SAM" id="MobiDB-lite"/>
    </source>
</evidence>
<feature type="region of interest" description="Disordered" evidence="1">
    <location>
        <begin position="127"/>
        <end position="147"/>
    </location>
</feature>
<feature type="compositionally biased region" description="Basic residues" evidence="1">
    <location>
        <begin position="137"/>
        <end position="147"/>
    </location>
</feature>
<evidence type="ECO:0000313" key="2">
    <source>
        <dbReference type="EMBL" id="SKA12258.1"/>
    </source>
</evidence>
<organism evidence="2 3">
    <name type="scientific">Marinactinospora thermotolerans DSM 45154</name>
    <dbReference type="NCBI Taxonomy" id="1122192"/>
    <lineage>
        <taxon>Bacteria</taxon>
        <taxon>Bacillati</taxon>
        <taxon>Actinomycetota</taxon>
        <taxon>Actinomycetes</taxon>
        <taxon>Streptosporangiales</taxon>
        <taxon>Nocardiopsidaceae</taxon>
        <taxon>Marinactinospora</taxon>
    </lineage>
</organism>
<evidence type="ECO:0000313" key="3">
    <source>
        <dbReference type="Proteomes" id="UP000190637"/>
    </source>
</evidence>
<dbReference type="Proteomes" id="UP000190637">
    <property type="component" value="Unassembled WGS sequence"/>
</dbReference>
<dbReference type="EMBL" id="FUWS01000006">
    <property type="protein sequence ID" value="SKA12258.1"/>
    <property type="molecule type" value="Genomic_DNA"/>
</dbReference>
<gene>
    <name evidence="2" type="ORF">SAMN02745673_02606</name>
</gene>
<protein>
    <submittedName>
        <fullName evidence="2">Uncharacterized protein</fullName>
    </submittedName>
</protein>
<dbReference type="RefSeq" id="WP_078761907.1">
    <property type="nucleotide sequence ID" value="NZ_FUWS01000006.1"/>
</dbReference>
<name>A0A1T4R9A8_9ACTN</name>